<organism evidence="6 7">
    <name type="scientific">Prosthecobacter fusiformis</name>
    <dbReference type="NCBI Taxonomy" id="48464"/>
    <lineage>
        <taxon>Bacteria</taxon>
        <taxon>Pseudomonadati</taxon>
        <taxon>Verrucomicrobiota</taxon>
        <taxon>Verrucomicrobiia</taxon>
        <taxon>Verrucomicrobiales</taxon>
        <taxon>Verrucomicrobiaceae</taxon>
        <taxon>Prosthecobacter</taxon>
    </lineage>
</organism>
<evidence type="ECO:0000256" key="5">
    <source>
        <dbReference type="HAMAP-Rule" id="MF_00113"/>
    </source>
</evidence>
<dbReference type="PANTHER" id="PTHR30307:SF0">
    <property type="entry name" value="S-ADENOSYLMETHIONINE:TRNA RIBOSYLTRANSFERASE-ISOMERASE"/>
    <property type="match status" value="1"/>
</dbReference>
<comment type="pathway">
    <text evidence="5">tRNA modification; tRNA-queuosine biosynthesis.</text>
</comment>
<dbReference type="NCBIfam" id="TIGR00113">
    <property type="entry name" value="queA"/>
    <property type="match status" value="1"/>
</dbReference>
<comment type="caution">
    <text evidence="6">The sequence shown here is derived from an EMBL/GenBank/DDBJ whole genome shotgun (WGS) entry which is preliminary data.</text>
</comment>
<dbReference type="Gene3D" id="2.40.10.240">
    <property type="entry name" value="QueA-like"/>
    <property type="match status" value="1"/>
</dbReference>
<dbReference type="SUPFAM" id="SSF111337">
    <property type="entry name" value="QueA-like"/>
    <property type="match status" value="1"/>
</dbReference>
<keyword evidence="7" id="KW-1185">Reference proteome</keyword>
<dbReference type="EMBL" id="SOCA01000010">
    <property type="protein sequence ID" value="TDU64651.1"/>
    <property type="molecule type" value="Genomic_DNA"/>
</dbReference>
<dbReference type="EC" id="2.4.99.17" evidence="5"/>
<evidence type="ECO:0000256" key="2">
    <source>
        <dbReference type="ARBA" id="ARBA00022679"/>
    </source>
</evidence>
<evidence type="ECO:0000256" key="1">
    <source>
        <dbReference type="ARBA" id="ARBA00022490"/>
    </source>
</evidence>
<keyword evidence="6" id="KW-0413">Isomerase</keyword>
<dbReference type="GO" id="GO:0005737">
    <property type="term" value="C:cytoplasm"/>
    <property type="evidence" value="ECO:0007669"/>
    <property type="project" value="UniProtKB-SubCell"/>
</dbReference>
<protein>
    <recommendedName>
        <fullName evidence="5">S-adenosylmethionine:tRNA ribosyltransferase-isomerase</fullName>
        <ecNumber evidence="5">2.4.99.17</ecNumber>
    </recommendedName>
    <alternativeName>
        <fullName evidence="5">Queuosine biosynthesis protein QueA</fullName>
    </alternativeName>
</protein>
<evidence type="ECO:0000256" key="4">
    <source>
        <dbReference type="ARBA" id="ARBA00022785"/>
    </source>
</evidence>
<dbReference type="Pfam" id="PF02547">
    <property type="entry name" value="Queuosine_synth"/>
    <property type="match status" value="1"/>
</dbReference>
<dbReference type="Gene3D" id="3.40.1780.10">
    <property type="entry name" value="QueA-like"/>
    <property type="match status" value="1"/>
</dbReference>
<comment type="subunit">
    <text evidence="5">Monomer.</text>
</comment>
<dbReference type="Proteomes" id="UP000295662">
    <property type="component" value="Unassembled WGS sequence"/>
</dbReference>
<dbReference type="AlphaFoldDB" id="A0A4R7RKI3"/>
<gene>
    <name evidence="5" type="primary">queA</name>
    <name evidence="6" type="ORF">EI77_04102</name>
</gene>
<evidence type="ECO:0000256" key="3">
    <source>
        <dbReference type="ARBA" id="ARBA00022691"/>
    </source>
</evidence>
<dbReference type="InterPro" id="IPR042119">
    <property type="entry name" value="QueA_dom2"/>
</dbReference>
<dbReference type="InterPro" id="IPR036100">
    <property type="entry name" value="QueA_sf"/>
</dbReference>
<evidence type="ECO:0000313" key="6">
    <source>
        <dbReference type="EMBL" id="TDU64651.1"/>
    </source>
</evidence>
<dbReference type="PANTHER" id="PTHR30307">
    <property type="entry name" value="S-ADENOSYLMETHIONINE:TRNA RIBOSYLTRANSFERASE-ISOMERASE"/>
    <property type="match status" value="1"/>
</dbReference>
<keyword evidence="1 5" id="KW-0963">Cytoplasm</keyword>
<evidence type="ECO:0000313" key="7">
    <source>
        <dbReference type="Proteomes" id="UP000295662"/>
    </source>
</evidence>
<sequence length="353" mass="39494">MASGCLQDRRIIFHFLALAASRRSALPTVLTSDFDYSLPPELIASEPLPDRAASRMLVVHRETGTLEHRLFSDLPKFARAGDLWVMNNTRVVPARYFSNDGSREVLRLEPLTETRWRCMVKPGKRFRVGHTVEVGEATGTVIEILENGERIIQWDRVVDEEAHGHLALPHYMGRDDQPADRERYQTVFAQAAGAIAAPTAGLHFTPEILAGLPHAFVTLHVGVGTFQPVKVDHIQEHVMHRECYVVPPETAVAVQNAQRVVAVGTTAMRTLETVARDNNGQIVAQSGSTDIFIYPGFQFKAVGAMLTNFHLPKSTLIMLVSAFAGRELIMRAYEEAIRERYRFFSYGDCMLIL</sequence>
<dbReference type="UniPathway" id="UPA00392"/>
<dbReference type="NCBIfam" id="NF001140">
    <property type="entry name" value="PRK00147.1"/>
    <property type="match status" value="1"/>
</dbReference>
<dbReference type="HAMAP" id="MF_00113">
    <property type="entry name" value="QueA"/>
    <property type="match status" value="1"/>
</dbReference>
<comment type="subcellular location">
    <subcellularLocation>
        <location evidence="5">Cytoplasm</location>
    </subcellularLocation>
</comment>
<keyword evidence="4 5" id="KW-0671">Queuosine biosynthesis</keyword>
<comment type="function">
    <text evidence="5">Transfers and isomerizes the ribose moiety from AdoMet to the 7-aminomethyl group of 7-deazaguanine (preQ1-tRNA) to give epoxyqueuosine (oQ-tRNA).</text>
</comment>
<proteinExistence type="inferred from homology"/>
<dbReference type="InterPro" id="IPR003699">
    <property type="entry name" value="QueA"/>
</dbReference>
<accession>A0A4R7RKI3</accession>
<comment type="catalytic activity">
    <reaction evidence="5">
        <text>7-aminomethyl-7-carbaguanosine(34) in tRNA + S-adenosyl-L-methionine = epoxyqueuosine(34) in tRNA + adenine + L-methionine + 2 H(+)</text>
        <dbReference type="Rhea" id="RHEA:32155"/>
        <dbReference type="Rhea" id="RHEA-COMP:10342"/>
        <dbReference type="Rhea" id="RHEA-COMP:18582"/>
        <dbReference type="ChEBI" id="CHEBI:15378"/>
        <dbReference type="ChEBI" id="CHEBI:16708"/>
        <dbReference type="ChEBI" id="CHEBI:57844"/>
        <dbReference type="ChEBI" id="CHEBI:59789"/>
        <dbReference type="ChEBI" id="CHEBI:82833"/>
        <dbReference type="ChEBI" id="CHEBI:194443"/>
        <dbReference type="EC" id="2.4.99.17"/>
    </reaction>
</comment>
<keyword evidence="2 5" id="KW-0808">Transferase</keyword>
<keyword evidence="3 5" id="KW-0949">S-adenosyl-L-methionine</keyword>
<dbReference type="GO" id="GO:0051075">
    <property type="term" value="F:S-adenosylmethionine:tRNA ribosyltransferase-isomerase activity"/>
    <property type="evidence" value="ECO:0007669"/>
    <property type="project" value="UniProtKB-EC"/>
</dbReference>
<name>A0A4R7RKI3_9BACT</name>
<reference evidence="6 7" key="1">
    <citation type="submission" date="2019-03" db="EMBL/GenBank/DDBJ databases">
        <title>Genomic Encyclopedia of Archaeal and Bacterial Type Strains, Phase II (KMG-II): from individual species to whole genera.</title>
        <authorList>
            <person name="Goeker M."/>
        </authorList>
    </citation>
    <scope>NUCLEOTIDE SEQUENCE [LARGE SCALE GENOMIC DNA]</scope>
    <source>
        <strain evidence="6 7">ATCC 25309</strain>
    </source>
</reference>
<dbReference type="InterPro" id="IPR042118">
    <property type="entry name" value="QueA_dom1"/>
</dbReference>
<dbReference type="GO" id="GO:0008616">
    <property type="term" value="P:tRNA queuosine(34) biosynthetic process"/>
    <property type="evidence" value="ECO:0007669"/>
    <property type="project" value="UniProtKB-UniRule"/>
</dbReference>
<comment type="similarity">
    <text evidence="5">Belongs to the QueA family.</text>
</comment>
<dbReference type="OrthoDB" id="9805933at2"/>